<dbReference type="Proteomes" id="UP000558488">
    <property type="component" value="Unassembled WGS sequence"/>
</dbReference>
<protein>
    <submittedName>
        <fullName evidence="1">Uncharacterized protein</fullName>
    </submittedName>
</protein>
<dbReference type="AlphaFoldDB" id="A0A7J7TKS2"/>
<evidence type="ECO:0000313" key="1">
    <source>
        <dbReference type="EMBL" id="KAF6301339.1"/>
    </source>
</evidence>
<dbReference type="EMBL" id="JACAGB010000027">
    <property type="protein sequence ID" value="KAF6301339.1"/>
    <property type="molecule type" value="Genomic_DNA"/>
</dbReference>
<evidence type="ECO:0000313" key="2">
    <source>
        <dbReference type="Proteomes" id="UP000558488"/>
    </source>
</evidence>
<proteinExistence type="predicted"/>
<sequence>MRCSGRSYWSRNKGLSLIVQSYYIQDQVVQLCPEVEQVQHLGPSVCTCPHQVLGDLGPKILNHFPTVDRASEDFVVQFSPWQSLAHLSLFPLLSSLACVPGCAPASSSAAPRPPWIAHPSLILCGCNKECANG</sequence>
<organism evidence="1 2">
    <name type="scientific">Pipistrellus kuhlii</name>
    <name type="common">Kuhl's pipistrelle</name>
    <dbReference type="NCBI Taxonomy" id="59472"/>
    <lineage>
        <taxon>Eukaryota</taxon>
        <taxon>Metazoa</taxon>
        <taxon>Chordata</taxon>
        <taxon>Craniata</taxon>
        <taxon>Vertebrata</taxon>
        <taxon>Euteleostomi</taxon>
        <taxon>Mammalia</taxon>
        <taxon>Eutheria</taxon>
        <taxon>Laurasiatheria</taxon>
        <taxon>Chiroptera</taxon>
        <taxon>Yangochiroptera</taxon>
        <taxon>Vespertilionidae</taxon>
        <taxon>Pipistrellus</taxon>
    </lineage>
</organism>
<name>A0A7J7TKS2_PIPKU</name>
<keyword evidence="2" id="KW-1185">Reference proteome</keyword>
<gene>
    <name evidence="1" type="ORF">mPipKuh1_009346</name>
</gene>
<reference evidence="1 2" key="1">
    <citation type="journal article" date="2020" name="Nature">
        <title>Six reference-quality genomes reveal evolution of bat adaptations.</title>
        <authorList>
            <person name="Jebb D."/>
            <person name="Huang Z."/>
            <person name="Pippel M."/>
            <person name="Hughes G.M."/>
            <person name="Lavrichenko K."/>
            <person name="Devanna P."/>
            <person name="Winkler S."/>
            <person name="Jermiin L.S."/>
            <person name="Skirmuntt E.C."/>
            <person name="Katzourakis A."/>
            <person name="Burkitt-Gray L."/>
            <person name="Ray D.A."/>
            <person name="Sullivan K.A.M."/>
            <person name="Roscito J.G."/>
            <person name="Kirilenko B.M."/>
            <person name="Davalos L.M."/>
            <person name="Corthals A.P."/>
            <person name="Power M.L."/>
            <person name="Jones G."/>
            <person name="Ransome R.D."/>
            <person name="Dechmann D.K.N."/>
            <person name="Locatelli A.G."/>
            <person name="Puechmaille S.J."/>
            <person name="Fedrigo O."/>
            <person name="Jarvis E.D."/>
            <person name="Hiller M."/>
            <person name="Vernes S.C."/>
            <person name="Myers E.W."/>
            <person name="Teeling E.C."/>
        </authorList>
    </citation>
    <scope>NUCLEOTIDE SEQUENCE [LARGE SCALE GENOMIC DNA]</scope>
    <source>
        <strain evidence="1">MPipKuh1</strain>
        <tissue evidence="1">Flight muscle</tissue>
    </source>
</reference>
<comment type="caution">
    <text evidence="1">The sequence shown here is derived from an EMBL/GenBank/DDBJ whole genome shotgun (WGS) entry which is preliminary data.</text>
</comment>
<accession>A0A7J7TKS2</accession>